<dbReference type="GO" id="GO:0071944">
    <property type="term" value="C:cell periphery"/>
    <property type="evidence" value="ECO:0007669"/>
    <property type="project" value="TreeGrafter"/>
</dbReference>
<dbReference type="GO" id="GO:0004100">
    <property type="term" value="F:chitin synthase activity"/>
    <property type="evidence" value="ECO:0007669"/>
    <property type="project" value="UniProtKB-EC"/>
</dbReference>
<sequence length="885" mass="99927">MRDENVGAACGRIHPIGNGPMIWYQKFEYAIGHWLQKAAEHVFGCVLCSPGCFSLFRAAALMDTNVMKKYTTEPTEPSHHLQFDQGEDRWLCTLLLQQGYRIEYAAAADAWTFAPEGFFEFFNQRRRWMPSTIANILDLLGSASMTTKKNPNMSILYILFQWLLMLMTILGPGTILMMIAGAVKLVFKMTLIESYLFATIPAMAFTVSCFWLTTRLQLIFAAILSIIYTFIMMVVFVGTIQTAAKENIFHPSVIVIVLLSGIFIIAGICHPKEIWCLIHGVLYLLTIPSGYLLLVIFSICNLNDVSWGTREVPTKAQRLEMERRKKEKEEEKKNKPKKGFLAKIFNRGEEHLKELTNLVKTLIPERNQQTNLVTGEMSDQTVINLLKRIEENLAKMVPNDGTLAQVVVEQPHGSKPQISRHSSDIHQTLPKTIDEPEVELPHGSKHQTSRQSSDIHQTLPKTIEEPEVKLPQRPVAEPALVAVKPAEPVSILKKRKKKQIVRDELRNPLWAEDRGLGNGVTIGANKKEIDFWQQFVTKYLLPIYPTPEEKKKTTDGLRDLRNSSAFGLIILNLLWMALNFMFQYTQAGRISFDYSFGGKTYQFEESILGFAFVALLLLLLILQMIGMLMHRMSTLQHLLAITEIRIRKGKRKDASVARNREDAIRQIKAVLQIPSMIDNGAFTTPPAIAEKNNKLGVTFIGASNKGSVGLGKVTNDERFTNELGKSLKHFGNIRNSSKEVVLDRRNKEILSSARQRMMGGTVKQKIDEIDPDLAKSFRPLLPPRGSKNNPPSFMQANNFGFTTKELHDANLSTLNLIDSSERARDFEGVGAMGRTLLQKTKIINEVADSFSTGSSSLHWTHSDVGGRKRPSYTRNNNFHSRSVRL</sequence>
<dbReference type="Proteomes" id="UP001497497">
    <property type="component" value="Unassembled WGS sequence"/>
</dbReference>
<evidence type="ECO:0000256" key="6">
    <source>
        <dbReference type="ARBA" id="ARBA00023136"/>
    </source>
</evidence>
<comment type="caution">
    <text evidence="9">The sequence shown here is derived from an EMBL/GenBank/DDBJ whole genome shotgun (WGS) entry which is preliminary data.</text>
</comment>
<dbReference type="InterPro" id="IPR004835">
    <property type="entry name" value="Chitin_synth"/>
</dbReference>
<reference evidence="9 10" key="1">
    <citation type="submission" date="2024-04" db="EMBL/GenBank/DDBJ databases">
        <authorList>
            <consortium name="Genoscope - CEA"/>
            <person name="William W."/>
        </authorList>
    </citation>
    <scope>NUCLEOTIDE SEQUENCE [LARGE SCALE GENOMIC DNA]</scope>
</reference>
<feature type="transmembrane region" description="Helical" evidence="8">
    <location>
        <begin position="195"/>
        <end position="213"/>
    </location>
</feature>
<keyword evidence="10" id="KW-1185">Reference proteome</keyword>
<keyword evidence="3" id="KW-0328">Glycosyltransferase</keyword>
<evidence type="ECO:0000313" key="10">
    <source>
        <dbReference type="Proteomes" id="UP001497497"/>
    </source>
</evidence>
<organism evidence="9 10">
    <name type="scientific">Lymnaea stagnalis</name>
    <name type="common">Great pond snail</name>
    <name type="synonym">Helix stagnalis</name>
    <dbReference type="NCBI Taxonomy" id="6523"/>
    <lineage>
        <taxon>Eukaryota</taxon>
        <taxon>Metazoa</taxon>
        <taxon>Spiralia</taxon>
        <taxon>Lophotrochozoa</taxon>
        <taxon>Mollusca</taxon>
        <taxon>Gastropoda</taxon>
        <taxon>Heterobranchia</taxon>
        <taxon>Euthyneura</taxon>
        <taxon>Panpulmonata</taxon>
        <taxon>Hygrophila</taxon>
        <taxon>Lymnaeoidea</taxon>
        <taxon>Lymnaeidae</taxon>
        <taxon>Lymnaea</taxon>
    </lineage>
</organism>
<dbReference type="AlphaFoldDB" id="A0AAV2ILI6"/>
<keyword evidence="5 8" id="KW-1133">Transmembrane helix</keyword>
<name>A0AAV2ILI6_LYMST</name>
<keyword evidence="3" id="KW-0808">Transferase</keyword>
<gene>
    <name evidence="9" type="ORF">GSLYS_00020330001</name>
</gene>
<dbReference type="Pfam" id="PF03142">
    <property type="entry name" value="Chitin_synth_2"/>
    <property type="match status" value="1"/>
</dbReference>
<evidence type="ECO:0000313" key="9">
    <source>
        <dbReference type="EMBL" id="CAL1546953.1"/>
    </source>
</evidence>
<keyword evidence="6 8" id="KW-0472">Membrane</keyword>
<feature type="transmembrane region" description="Helical" evidence="8">
    <location>
        <begin position="607"/>
        <end position="629"/>
    </location>
</feature>
<feature type="transmembrane region" description="Helical" evidence="8">
    <location>
        <begin position="155"/>
        <end position="183"/>
    </location>
</feature>
<protein>
    <recommendedName>
        <fullName evidence="2">chitin synthase</fullName>
        <ecNumber evidence="2">2.4.1.16</ecNumber>
    </recommendedName>
</protein>
<accession>A0AAV2ILI6</accession>
<evidence type="ECO:0000256" key="5">
    <source>
        <dbReference type="ARBA" id="ARBA00022989"/>
    </source>
</evidence>
<feature type="transmembrane region" description="Helical" evidence="8">
    <location>
        <begin position="247"/>
        <end position="268"/>
    </location>
</feature>
<feature type="transmembrane region" description="Helical" evidence="8">
    <location>
        <begin position="565"/>
        <end position="587"/>
    </location>
</feature>
<dbReference type="PANTHER" id="PTHR22914">
    <property type="entry name" value="CHITIN SYNTHASE"/>
    <property type="match status" value="1"/>
</dbReference>
<feature type="transmembrane region" description="Helical" evidence="8">
    <location>
        <begin position="280"/>
        <end position="300"/>
    </location>
</feature>
<evidence type="ECO:0000256" key="8">
    <source>
        <dbReference type="SAM" id="Phobius"/>
    </source>
</evidence>
<dbReference type="EMBL" id="CAXITT010000884">
    <property type="protein sequence ID" value="CAL1546953.1"/>
    <property type="molecule type" value="Genomic_DNA"/>
</dbReference>
<evidence type="ECO:0000256" key="2">
    <source>
        <dbReference type="ARBA" id="ARBA00012543"/>
    </source>
</evidence>
<dbReference type="EC" id="2.4.1.16" evidence="2"/>
<dbReference type="SUPFAM" id="SSF53448">
    <property type="entry name" value="Nucleotide-diphospho-sugar transferases"/>
    <property type="match status" value="1"/>
</dbReference>
<evidence type="ECO:0000256" key="7">
    <source>
        <dbReference type="SAM" id="MobiDB-lite"/>
    </source>
</evidence>
<feature type="compositionally biased region" description="Polar residues" evidence="7">
    <location>
        <begin position="872"/>
        <end position="885"/>
    </location>
</feature>
<dbReference type="PANTHER" id="PTHR22914:SF42">
    <property type="entry name" value="CHITIN SYNTHASE"/>
    <property type="match status" value="1"/>
</dbReference>
<feature type="region of interest" description="Disordered" evidence="7">
    <location>
        <begin position="857"/>
        <end position="885"/>
    </location>
</feature>
<evidence type="ECO:0000256" key="3">
    <source>
        <dbReference type="ARBA" id="ARBA00022676"/>
    </source>
</evidence>
<feature type="transmembrane region" description="Helical" evidence="8">
    <location>
        <begin position="219"/>
        <end position="240"/>
    </location>
</feature>
<feature type="region of interest" description="Disordered" evidence="7">
    <location>
        <begin position="437"/>
        <end position="456"/>
    </location>
</feature>
<keyword evidence="4 8" id="KW-0812">Transmembrane</keyword>
<proteinExistence type="predicted"/>
<evidence type="ECO:0000256" key="4">
    <source>
        <dbReference type="ARBA" id="ARBA00022692"/>
    </source>
</evidence>
<dbReference type="InterPro" id="IPR029044">
    <property type="entry name" value="Nucleotide-diphossugar_trans"/>
</dbReference>
<dbReference type="GO" id="GO:0016020">
    <property type="term" value="C:membrane"/>
    <property type="evidence" value="ECO:0007669"/>
    <property type="project" value="UniProtKB-SubCell"/>
</dbReference>
<dbReference type="GO" id="GO:0006031">
    <property type="term" value="P:chitin biosynthetic process"/>
    <property type="evidence" value="ECO:0007669"/>
    <property type="project" value="TreeGrafter"/>
</dbReference>
<comment type="subcellular location">
    <subcellularLocation>
        <location evidence="1">Membrane</location>
        <topology evidence="1">Multi-pass membrane protein</topology>
    </subcellularLocation>
</comment>
<evidence type="ECO:0000256" key="1">
    <source>
        <dbReference type="ARBA" id="ARBA00004141"/>
    </source>
</evidence>